<organism evidence="2 3">
    <name type="scientific">Brevundimonas terrae</name>
    <dbReference type="NCBI Taxonomy" id="363631"/>
    <lineage>
        <taxon>Bacteria</taxon>
        <taxon>Pseudomonadati</taxon>
        <taxon>Pseudomonadota</taxon>
        <taxon>Alphaproteobacteria</taxon>
        <taxon>Caulobacterales</taxon>
        <taxon>Caulobacteraceae</taxon>
        <taxon>Brevundimonas</taxon>
    </lineage>
</organism>
<evidence type="ECO:0008006" key="4">
    <source>
        <dbReference type="Google" id="ProtNLM"/>
    </source>
</evidence>
<accession>A0ABN0Y9H8</accession>
<name>A0ABN0Y9H8_9CAUL</name>
<keyword evidence="1" id="KW-0732">Signal</keyword>
<dbReference type="RefSeq" id="WP_243862967.1">
    <property type="nucleotide sequence ID" value="NZ_BAAAEJ010000005.1"/>
</dbReference>
<evidence type="ECO:0000313" key="3">
    <source>
        <dbReference type="Proteomes" id="UP001500791"/>
    </source>
</evidence>
<evidence type="ECO:0000256" key="1">
    <source>
        <dbReference type="SAM" id="SignalP"/>
    </source>
</evidence>
<feature type="chain" id="PRO_5046416002" description="Periplasmic heavy metal sensor" evidence="1">
    <location>
        <begin position="28"/>
        <end position="130"/>
    </location>
</feature>
<dbReference type="EMBL" id="BAAAEJ010000005">
    <property type="protein sequence ID" value="GAA0388039.1"/>
    <property type="molecule type" value="Genomic_DNA"/>
</dbReference>
<keyword evidence="3" id="KW-1185">Reference proteome</keyword>
<feature type="signal peptide" evidence="1">
    <location>
        <begin position="1"/>
        <end position="27"/>
    </location>
</feature>
<evidence type="ECO:0000313" key="2">
    <source>
        <dbReference type="EMBL" id="GAA0388039.1"/>
    </source>
</evidence>
<comment type="caution">
    <text evidence="2">The sequence shown here is derived from an EMBL/GenBank/DDBJ whole genome shotgun (WGS) entry which is preliminary data.</text>
</comment>
<gene>
    <name evidence="2" type="ORF">GCM10009093_13490</name>
</gene>
<protein>
    <recommendedName>
        <fullName evidence="4">Periplasmic heavy metal sensor</fullName>
    </recommendedName>
</protein>
<dbReference type="Proteomes" id="UP001500791">
    <property type="component" value="Unassembled WGS sequence"/>
</dbReference>
<proteinExistence type="predicted"/>
<sequence length="130" mass="15562">MRKMKSFMIPALAIAAFASAVPAVASAQSYGRHAPSYERHHDRREVTYRKIELDRRIDRARDNRRLDRDDAISLKRELDGVIRMERSMMRGGLDRREIQTLGRQYDRVEQRLERKLRQEHRSDYNNGRRH</sequence>
<reference evidence="2 3" key="1">
    <citation type="journal article" date="2019" name="Int. J. Syst. Evol. Microbiol.">
        <title>The Global Catalogue of Microorganisms (GCM) 10K type strain sequencing project: providing services to taxonomists for standard genome sequencing and annotation.</title>
        <authorList>
            <consortium name="The Broad Institute Genomics Platform"/>
            <consortium name="The Broad Institute Genome Sequencing Center for Infectious Disease"/>
            <person name="Wu L."/>
            <person name="Ma J."/>
        </authorList>
    </citation>
    <scope>NUCLEOTIDE SEQUENCE [LARGE SCALE GENOMIC DNA]</scope>
    <source>
        <strain evidence="2 3">JCM 13476</strain>
    </source>
</reference>